<keyword evidence="2" id="KW-1133">Transmembrane helix</keyword>
<dbReference type="EMBL" id="VDFC01000065">
    <property type="protein sequence ID" value="KAA0924257.1"/>
    <property type="molecule type" value="Genomic_DNA"/>
</dbReference>
<name>A0A5B0A392_9ACTN</name>
<evidence type="ECO:0000313" key="4">
    <source>
        <dbReference type="Proteomes" id="UP000324965"/>
    </source>
</evidence>
<feature type="compositionally biased region" description="Acidic residues" evidence="1">
    <location>
        <begin position="186"/>
        <end position="200"/>
    </location>
</feature>
<evidence type="ECO:0000256" key="2">
    <source>
        <dbReference type="SAM" id="Phobius"/>
    </source>
</evidence>
<protein>
    <submittedName>
        <fullName evidence="3">Uncharacterized protein</fullName>
    </submittedName>
</protein>
<dbReference type="AlphaFoldDB" id="A0A5B0A392"/>
<accession>A0A5B0A392</accession>
<dbReference type="OrthoDB" id="9844978at2"/>
<keyword evidence="2" id="KW-0472">Membrane</keyword>
<evidence type="ECO:0000313" key="3">
    <source>
        <dbReference type="EMBL" id="KAA0924257.1"/>
    </source>
</evidence>
<gene>
    <name evidence="3" type="ORF">FGF04_33085</name>
</gene>
<organism evidence="3 4">
    <name type="scientific">Streptomyces apricus</name>
    <dbReference type="NCBI Taxonomy" id="1828112"/>
    <lineage>
        <taxon>Bacteria</taxon>
        <taxon>Bacillati</taxon>
        <taxon>Actinomycetota</taxon>
        <taxon>Actinomycetes</taxon>
        <taxon>Kitasatosporales</taxon>
        <taxon>Streptomycetaceae</taxon>
        <taxon>Streptomyces</taxon>
    </lineage>
</organism>
<keyword evidence="2" id="KW-0812">Transmembrane</keyword>
<feature type="transmembrane region" description="Helical" evidence="2">
    <location>
        <begin position="12"/>
        <end position="37"/>
    </location>
</feature>
<reference evidence="3 4" key="1">
    <citation type="submission" date="2019-05" db="EMBL/GenBank/DDBJ databases">
        <authorList>
            <person name="Hariharan J."/>
            <person name="Choudoir M.J."/>
            <person name="Diebold P."/>
            <person name="Panke-Buisse K."/>
            <person name="Buckley D.H."/>
        </authorList>
    </citation>
    <scope>NUCLEOTIDE SEQUENCE [LARGE SCALE GENOMIC DNA]</scope>
    <source>
        <strain evidence="3 4">SUN51</strain>
    </source>
</reference>
<proteinExistence type="predicted"/>
<keyword evidence="4" id="KW-1185">Reference proteome</keyword>
<feature type="region of interest" description="Disordered" evidence="1">
    <location>
        <begin position="179"/>
        <end position="201"/>
    </location>
</feature>
<comment type="caution">
    <text evidence="3">The sequence shown here is derived from an EMBL/GenBank/DDBJ whole genome shotgun (WGS) entry which is preliminary data.</text>
</comment>
<dbReference type="Proteomes" id="UP000324965">
    <property type="component" value="Unassembled WGS sequence"/>
</dbReference>
<sequence length="229" mass="25967">MMTTMNGFWDKVISMEFGIALLGALVGGGFTILGSWLQTRSSNRAAELVQAKANAQRAFEALTQLKVHLEIQIFRGMGTKETRAAWNREREMLVTTANSTIMLLPDEHKDTRLHVQGLLQQIKTWYGLPPWPEYKLETGLLLTEALKVMSLFVRGSDAPARRNMAEIIQREIERDKRERAQREMESLEAEEEAQGLDQEDSERLNELYRFLGVGQSRPQLSTDDATGPS</sequence>
<evidence type="ECO:0000256" key="1">
    <source>
        <dbReference type="SAM" id="MobiDB-lite"/>
    </source>
</evidence>